<gene>
    <name evidence="2" type="ORF">NCAV_0813</name>
</gene>
<dbReference type="AlphaFoldDB" id="A0A2K5AQQ8"/>
<protein>
    <submittedName>
        <fullName evidence="2">Uncharacterized protein</fullName>
    </submittedName>
</protein>
<sequence>MSFTAMLDDLYRVIDEERSRLKQIRNVLKLYNELSRISEAIGSRYGVMLVVSLFDTKKVLAFDTYGKENVTVVIDKFRTKLGIHKDVIKSKAREVFRDDVVEIRDAMAYDNNEGVKILFSDGRIDVLPGSFHVWRSIDARVKEFCDWLMKECYKVGDGSRKN</sequence>
<keyword evidence="1" id="KW-0175">Coiled coil</keyword>
<reference evidence="3" key="1">
    <citation type="submission" date="2018-01" db="EMBL/GenBank/DDBJ databases">
        <authorList>
            <person name="Kerou L M."/>
        </authorList>
    </citation>
    <scope>NUCLEOTIDE SEQUENCE [LARGE SCALE GENOMIC DNA]</scope>
    <source>
        <strain evidence="3">SCU2</strain>
    </source>
</reference>
<evidence type="ECO:0000256" key="1">
    <source>
        <dbReference type="SAM" id="Coils"/>
    </source>
</evidence>
<dbReference type="RefSeq" id="WP_103287248.1">
    <property type="nucleotide sequence ID" value="NZ_LT981265.1"/>
</dbReference>
<name>A0A2K5AQQ8_9ARCH</name>
<organism evidence="2 3">
    <name type="scientific">Candidatus Nitrosocaldus cavascurensis</name>
    <dbReference type="NCBI Taxonomy" id="2058097"/>
    <lineage>
        <taxon>Archaea</taxon>
        <taxon>Nitrososphaerota</taxon>
        <taxon>Nitrososphaeria</taxon>
        <taxon>Candidatus Nitrosocaldales</taxon>
        <taxon>Candidatus Nitrosocaldaceae</taxon>
        <taxon>Candidatus Nitrosocaldus</taxon>
    </lineage>
</organism>
<dbReference type="Proteomes" id="UP000236248">
    <property type="component" value="Chromosome NCAV"/>
</dbReference>
<dbReference type="GeneID" id="41594872"/>
<feature type="coiled-coil region" evidence="1">
    <location>
        <begin position="7"/>
        <end position="34"/>
    </location>
</feature>
<proteinExistence type="predicted"/>
<evidence type="ECO:0000313" key="3">
    <source>
        <dbReference type="Proteomes" id="UP000236248"/>
    </source>
</evidence>
<keyword evidence="3" id="KW-1185">Reference proteome</keyword>
<evidence type="ECO:0000313" key="2">
    <source>
        <dbReference type="EMBL" id="SPC33992.1"/>
    </source>
</evidence>
<dbReference type="KEGG" id="ncv:NCAV_0813"/>
<dbReference type="EMBL" id="LT981265">
    <property type="protein sequence ID" value="SPC33992.1"/>
    <property type="molecule type" value="Genomic_DNA"/>
</dbReference>
<accession>A0A2K5AQQ8</accession>